<protein>
    <recommendedName>
        <fullName evidence="10">Plasma membrane fusion protein PRM1</fullName>
    </recommendedName>
</protein>
<name>A0A8H3HVZ9_9AGAM</name>
<evidence type="ECO:0000256" key="3">
    <source>
        <dbReference type="ARBA" id="ARBA00010780"/>
    </source>
</evidence>
<feature type="region of interest" description="Disordered" evidence="11">
    <location>
        <begin position="81"/>
        <end position="219"/>
    </location>
</feature>
<feature type="compositionally biased region" description="Low complexity" evidence="11">
    <location>
        <begin position="155"/>
        <end position="165"/>
    </location>
</feature>
<comment type="caution">
    <text evidence="10">Lacks conserved residue(s) required for the propagation of feature annotation.</text>
</comment>
<dbReference type="InterPro" id="IPR026777">
    <property type="entry name" value="PRM1"/>
</dbReference>
<keyword evidence="6 10" id="KW-0184">Conjugation</keyword>
<feature type="region of interest" description="Disordered" evidence="11">
    <location>
        <begin position="234"/>
        <end position="259"/>
    </location>
</feature>
<evidence type="ECO:0000256" key="5">
    <source>
        <dbReference type="ARBA" id="ARBA00022692"/>
    </source>
</evidence>
<keyword evidence="7 10" id="KW-1133">Transmembrane helix</keyword>
<feature type="compositionally biased region" description="Basic and acidic residues" evidence="11">
    <location>
        <begin position="99"/>
        <end position="111"/>
    </location>
</feature>
<comment type="subcellular location">
    <subcellularLocation>
        <location evidence="2 10">Cell membrane</location>
        <topology evidence="2 10">Multi-pass membrane protein</topology>
    </subcellularLocation>
</comment>
<dbReference type="GO" id="GO:0008270">
    <property type="term" value="F:zinc ion binding"/>
    <property type="evidence" value="ECO:0007669"/>
    <property type="project" value="InterPro"/>
</dbReference>
<feature type="compositionally biased region" description="Polar residues" evidence="11">
    <location>
        <begin position="1759"/>
        <end position="1769"/>
    </location>
</feature>
<feature type="compositionally biased region" description="Pro residues" evidence="11">
    <location>
        <begin position="705"/>
        <end position="715"/>
    </location>
</feature>
<feature type="transmembrane region" description="Helical" evidence="10">
    <location>
        <begin position="1257"/>
        <end position="1279"/>
    </location>
</feature>
<dbReference type="InterPro" id="IPR036864">
    <property type="entry name" value="Zn2-C6_fun-type_DNA-bd_sf"/>
</dbReference>
<comment type="caution">
    <text evidence="12">The sequence shown here is derived from an EMBL/GenBank/DDBJ whole genome shotgun (WGS) entry which is preliminary data.</text>
</comment>
<keyword evidence="9" id="KW-0325">Glycoprotein</keyword>
<feature type="compositionally biased region" description="Polar residues" evidence="11">
    <location>
        <begin position="128"/>
        <end position="140"/>
    </location>
</feature>
<dbReference type="GO" id="GO:0000981">
    <property type="term" value="F:DNA-binding transcription factor activity, RNA polymerase II-specific"/>
    <property type="evidence" value="ECO:0007669"/>
    <property type="project" value="InterPro"/>
</dbReference>
<feature type="region of interest" description="Disordered" evidence="11">
    <location>
        <begin position="1"/>
        <end position="36"/>
    </location>
</feature>
<gene>
    <name evidence="12" type="ORF">RDB_LOCUS94554</name>
</gene>
<accession>A0A8H3HVZ9</accession>
<evidence type="ECO:0000256" key="11">
    <source>
        <dbReference type="SAM" id="MobiDB-lite"/>
    </source>
</evidence>
<feature type="region of interest" description="Disordered" evidence="11">
    <location>
        <begin position="1520"/>
        <end position="1541"/>
    </location>
</feature>
<dbReference type="PANTHER" id="PTHR31030:SF1">
    <property type="entry name" value="PLASMA MEMBRANE FUSION PROTEIN PRM1"/>
    <property type="match status" value="1"/>
</dbReference>
<comment type="similarity">
    <text evidence="3 10">Belongs to the PRM1 family.</text>
</comment>
<feature type="compositionally biased region" description="Basic and acidic residues" evidence="11">
    <location>
        <begin position="241"/>
        <end position="253"/>
    </location>
</feature>
<feature type="transmembrane region" description="Helical" evidence="10">
    <location>
        <begin position="880"/>
        <end position="903"/>
    </location>
</feature>
<keyword evidence="8 10" id="KW-0472">Membrane</keyword>
<evidence type="ECO:0000256" key="4">
    <source>
        <dbReference type="ARBA" id="ARBA00022475"/>
    </source>
</evidence>
<comment type="function">
    <text evidence="1 10">Involved in cell fusion during mating by stabilizing the plasma membrane fusion event.</text>
</comment>
<dbReference type="Gene3D" id="4.10.240.10">
    <property type="entry name" value="Zn(2)-C6 fungal-type DNA-binding domain"/>
    <property type="match status" value="1"/>
</dbReference>
<feature type="compositionally biased region" description="Polar residues" evidence="11">
    <location>
        <begin position="185"/>
        <end position="198"/>
    </location>
</feature>
<evidence type="ECO:0000313" key="13">
    <source>
        <dbReference type="Proteomes" id="UP000663827"/>
    </source>
</evidence>
<feature type="region of interest" description="Disordered" evidence="11">
    <location>
        <begin position="1750"/>
        <end position="1792"/>
    </location>
</feature>
<evidence type="ECO:0000256" key="2">
    <source>
        <dbReference type="ARBA" id="ARBA00004651"/>
    </source>
</evidence>
<dbReference type="Proteomes" id="UP000663827">
    <property type="component" value="Unassembled WGS sequence"/>
</dbReference>
<organism evidence="12 13">
    <name type="scientific">Rhizoctonia solani</name>
    <dbReference type="NCBI Taxonomy" id="456999"/>
    <lineage>
        <taxon>Eukaryota</taxon>
        <taxon>Fungi</taxon>
        <taxon>Dikarya</taxon>
        <taxon>Basidiomycota</taxon>
        <taxon>Agaricomycotina</taxon>
        <taxon>Agaricomycetes</taxon>
        <taxon>Cantharellales</taxon>
        <taxon>Ceratobasidiaceae</taxon>
        <taxon>Rhizoctonia</taxon>
    </lineage>
</organism>
<evidence type="ECO:0000256" key="10">
    <source>
        <dbReference type="RuleBase" id="RU366035"/>
    </source>
</evidence>
<feature type="transmembrane region" description="Helical" evidence="10">
    <location>
        <begin position="1471"/>
        <end position="1496"/>
    </location>
</feature>
<feature type="region of interest" description="Disordered" evidence="11">
    <location>
        <begin position="664"/>
        <end position="724"/>
    </location>
</feature>
<sequence>MEQQHDGSVAGPSGSPDGDDARLSRPQVQRGYADKQRFVSSGLQLSKSETRWQMRCIGAEDGQAQCQRCKRSNLECIFEKHRRGRKPGSKLSEASKMLRRIEKGLNNERKKSQVANGITQAPYPINVSRPNDFNFASNSDGFLDPSLNKTATPRGPISTATTPTSADPPPGSTQGAGSPGKQGIQVKSSAPASPSQTMEADDDDEDEKEPSDDGLFPARLLARENRRNSFFRTILNPAETEGGHSPDDQKPSMDSRQASVTSNITSIIPMIPEPKDPIAAGLMDEAQAKVLFDLVFLRLNPFINLFDPVLHTVPYVRSRCPFLFTCLIMAGCKFWKPELFKQTQRIANEFVVKAFTDQWKRVEVVQAFACMTYWKEPEDTRTYTYIGYASRMAVELGLNRYLAKPPEGETELQKPMQTGRQWMLPECDLVRHSLSWHEDNFIRPEDVIICAFVQLRRIAAETTDVFYLHKGAPGLLHADINYEILLRGCNSKLTQWMDLWHGEMKKAGGQMFHFSMLTFFRLHVRLFLNSFGLQSSMASSTRASASLHALSACYTSAVQSLQIVTSDFAPVGMLRYGQDSITVMTAYSAVFLLKLLRRPQNVTDLHLTPTLSDLDEGASTQKIYDLLSSTADAYQEAAIHASSSGSAAYHARFLRSLVAKDMATKARQSARERKPKDNSDAMSVGGTSQGTPSQASPSYTGDPSNAPPSYHPPLVPGTQPSAMLPVQTPPAVGGAGMPNSNGLMYQQQPYADDMFPFPSSPHLPMHPAIPPQVNEHNHEMHHQQAFGNGMQMQHQQPHPQMMSQHQQHHQQHQANNPQYTHNIRRRQPAAFNLVLSVHDTYDMSLVAPRFASPPPVYASDPLNAPQAHFTSLKPYLTLPYLLSLTWLATPIISLLFIIFRLIISQGAAQDGVEDAKGVLIASCAAAERAAQGVGSIGSFMAAGTNRQIEAAVNGTINAARVTMIFSLTALQGIIEFVIDMYRSIFLCFLELVVRGGLAIIIGALTEITNFLQNTVNGLKSSIQGDIQSANSAIASAVNAINSVTRLVNVKLDVPQFSIPALSGLDNIKIPTDLQDALTKLNSTIPTLDQLRDTVDNIIAIPFNEIKKEINETFASPAMRFNTSVLAVPARSNIQFCDGLDTSIVDDLGRDLRKIGRIGIVLLLLALVLLILGAMAVEWYKWRVLQSELERTREAWSTDSNVQHPQLSGQQGVPMMVMSDDNLMLLHATQQHPLLSALANRLANALKMSATSYTHLRFFFAYVFHPAALACLLIGLFGLISVQIQLAAIGPIQKHYSNQVSNSVSDFTNSITLSINGAMREDSAAYAAQVNAQTSAMQSTINDNLFGWVNGTTVTLNNTLVAFYDDIQSTVELVFGGTILETPAREFVRCLIGTKVQGIENALTFIHDHLKVNMPTVSDDVLLLSNSSVSEITQPISLAAVGDGTQSEDGSGSGIIGKLIARYIASLKKERIMFLIFLGIWGLVVVIALCIILWHTIGARWLHEHRRRAWESDQSYSRRPSEQSRYAFPNVPGGTPFGTLHARPLEGETEKGLQGGLKRLFSGAPKQEQQTPSPKWEDGRNVHTMIHIQGGDNWVGRLKSALARRKDSKNAMVDPYAVPSQDPSAPTRSGKANPEALTDRQERVLSSTWSVSPTAPPARPWLNFKPKTSPIPDVVSPTPVKSEIRESVDNARPAPSVLPAHAYFSTRSPSPPITPPGLSTVPISPTPSIGPANAYLARQVPPLSTIPGGRIPQASRHRVQMSTSSANPFNTPFDDPRTSLTVEPRRPGVGRAF</sequence>
<keyword evidence="4 10" id="KW-1003">Cell membrane</keyword>
<keyword evidence="5 10" id="KW-0812">Transmembrane</keyword>
<dbReference type="PANTHER" id="PTHR31030">
    <property type="entry name" value="PLASMA MEMBRANE FUSION PROTEIN PRM1"/>
    <property type="match status" value="1"/>
</dbReference>
<evidence type="ECO:0000256" key="8">
    <source>
        <dbReference type="ARBA" id="ARBA00023136"/>
    </source>
</evidence>
<dbReference type="GO" id="GO:0032220">
    <property type="term" value="P:plasma membrane fusion involved in cytogamy"/>
    <property type="evidence" value="ECO:0007669"/>
    <property type="project" value="TreeGrafter"/>
</dbReference>
<feature type="region of interest" description="Disordered" evidence="11">
    <location>
        <begin position="1605"/>
        <end position="1637"/>
    </location>
</feature>
<evidence type="ECO:0000256" key="1">
    <source>
        <dbReference type="ARBA" id="ARBA00002512"/>
    </source>
</evidence>
<dbReference type="GO" id="GO:0043332">
    <property type="term" value="C:mating projection tip"/>
    <property type="evidence" value="ECO:0007669"/>
    <property type="project" value="UniProtKB-UniRule"/>
</dbReference>
<proteinExistence type="inferred from homology"/>
<evidence type="ECO:0000256" key="9">
    <source>
        <dbReference type="ARBA" id="ARBA00023180"/>
    </source>
</evidence>
<dbReference type="CDD" id="cd12148">
    <property type="entry name" value="fungal_TF_MHR"/>
    <property type="match status" value="1"/>
</dbReference>
<feature type="compositionally biased region" description="Acidic residues" evidence="11">
    <location>
        <begin position="199"/>
        <end position="212"/>
    </location>
</feature>
<dbReference type="EMBL" id="CAJNJQ010001966">
    <property type="protein sequence ID" value="CAE7156640.1"/>
    <property type="molecule type" value="Genomic_DNA"/>
</dbReference>
<evidence type="ECO:0000313" key="12">
    <source>
        <dbReference type="EMBL" id="CAE7156640.1"/>
    </source>
</evidence>
<feature type="transmembrane region" description="Helical" evidence="10">
    <location>
        <begin position="1157"/>
        <end position="1179"/>
    </location>
</feature>
<feature type="compositionally biased region" description="Basic and acidic residues" evidence="11">
    <location>
        <begin position="669"/>
        <end position="679"/>
    </location>
</feature>
<dbReference type="GO" id="GO:0005886">
    <property type="term" value="C:plasma membrane"/>
    <property type="evidence" value="ECO:0007669"/>
    <property type="project" value="UniProtKB-SubCell"/>
</dbReference>
<reference evidence="12" key="1">
    <citation type="submission" date="2021-01" db="EMBL/GenBank/DDBJ databases">
        <authorList>
            <person name="Kaushik A."/>
        </authorList>
    </citation>
    <scope>NUCLEOTIDE SEQUENCE</scope>
    <source>
        <strain evidence="12">AG5</strain>
    </source>
</reference>
<evidence type="ECO:0000256" key="7">
    <source>
        <dbReference type="ARBA" id="ARBA00022989"/>
    </source>
</evidence>
<feature type="compositionally biased region" description="Polar residues" evidence="11">
    <location>
        <begin position="685"/>
        <end position="703"/>
    </location>
</feature>
<evidence type="ECO:0000256" key="6">
    <source>
        <dbReference type="ARBA" id="ARBA00022971"/>
    </source>
</evidence>